<keyword evidence="2" id="KW-1185">Reference proteome</keyword>
<evidence type="ECO:0008006" key="3">
    <source>
        <dbReference type="Google" id="ProtNLM"/>
    </source>
</evidence>
<dbReference type="PIRSF" id="PIRSF032064">
    <property type="entry name" value="UCP032064"/>
    <property type="match status" value="1"/>
</dbReference>
<dbReference type="KEGG" id="lagg:B0E33_06160"/>
<proteinExistence type="predicted"/>
<evidence type="ECO:0000313" key="2">
    <source>
        <dbReference type="Proteomes" id="UP000048926"/>
    </source>
</evidence>
<dbReference type="STRING" id="187304.B0E33_06160"/>
<dbReference type="EMBL" id="CXST01000002">
    <property type="protein sequence ID" value="CTQ44991.1"/>
    <property type="molecule type" value="Genomic_DNA"/>
</dbReference>
<organism evidence="1 2">
    <name type="scientific">Roseibium aggregatum</name>
    <dbReference type="NCBI Taxonomy" id="187304"/>
    <lineage>
        <taxon>Bacteria</taxon>
        <taxon>Pseudomonadati</taxon>
        <taxon>Pseudomonadota</taxon>
        <taxon>Alphaproteobacteria</taxon>
        <taxon>Hyphomicrobiales</taxon>
        <taxon>Stappiaceae</taxon>
        <taxon>Roseibium</taxon>
    </lineage>
</organism>
<name>A0A0M6Y7K9_9HYPH</name>
<dbReference type="InterPro" id="IPR010593">
    <property type="entry name" value="DUF1159"/>
</dbReference>
<reference evidence="2" key="1">
    <citation type="submission" date="2015-07" db="EMBL/GenBank/DDBJ databases">
        <authorList>
            <person name="Rodrigo-Torres Lidia"/>
            <person name="Arahal R.David."/>
        </authorList>
    </citation>
    <scope>NUCLEOTIDE SEQUENCE [LARGE SCALE GENOMIC DNA]</scope>
    <source>
        <strain evidence="2">CECT 4801</strain>
    </source>
</reference>
<gene>
    <name evidence="1" type="ORF">LAL4801_03438</name>
</gene>
<dbReference type="RefSeq" id="WP_031269719.1">
    <property type="nucleotide sequence ID" value="NZ_CP045617.1"/>
</dbReference>
<dbReference type="AlphaFoldDB" id="A0A0M6Y7K9"/>
<dbReference type="Pfam" id="PF05258">
    <property type="entry name" value="DciA"/>
    <property type="match status" value="1"/>
</dbReference>
<sequence>MHASKGVKSLADLVGKAMTPVCRKRGFASVDIIASWADIVGERYGTRVQPDRLIWPRQPERGDPENPPEPATLVVHTDGATALILSHDSAQVIERINTFYGWRAIGRIKILQKPVLVKQPVRKKPLRDLTQTEEQQLEARLEGVENDRLRQALRKLGAQVIARSAEDAA</sequence>
<dbReference type="InterPro" id="IPR007922">
    <property type="entry name" value="DciA-like"/>
</dbReference>
<dbReference type="OrthoDB" id="7160947at2"/>
<evidence type="ECO:0000313" key="1">
    <source>
        <dbReference type="EMBL" id="CTQ44991.1"/>
    </source>
</evidence>
<dbReference type="Proteomes" id="UP000048926">
    <property type="component" value="Unassembled WGS sequence"/>
</dbReference>
<protein>
    <recommendedName>
        <fullName evidence="3">DUF721 domain-containing protein</fullName>
    </recommendedName>
</protein>
<accession>A0A0M6Y7K9</accession>